<proteinExistence type="predicted"/>
<dbReference type="Proteomes" id="UP001164250">
    <property type="component" value="Chromosome 11"/>
</dbReference>
<gene>
    <name evidence="1" type="ORF">Patl1_30258</name>
</gene>
<comment type="caution">
    <text evidence="1">The sequence shown here is derived from an EMBL/GenBank/DDBJ whole genome shotgun (WGS) entry which is preliminary data.</text>
</comment>
<dbReference type="EMBL" id="CM047907">
    <property type="protein sequence ID" value="KAJ0083702.1"/>
    <property type="molecule type" value="Genomic_DNA"/>
</dbReference>
<name>A0ACC1A9J0_9ROSI</name>
<evidence type="ECO:0000313" key="1">
    <source>
        <dbReference type="EMBL" id="KAJ0083702.1"/>
    </source>
</evidence>
<protein>
    <submittedName>
        <fullName evidence="1">Uncharacterized protein</fullName>
    </submittedName>
</protein>
<organism evidence="1 2">
    <name type="scientific">Pistacia atlantica</name>
    <dbReference type="NCBI Taxonomy" id="434234"/>
    <lineage>
        <taxon>Eukaryota</taxon>
        <taxon>Viridiplantae</taxon>
        <taxon>Streptophyta</taxon>
        <taxon>Embryophyta</taxon>
        <taxon>Tracheophyta</taxon>
        <taxon>Spermatophyta</taxon>
        <taxon>Magnoliopsida</taxon>
        <taxon>eudicotyledons</taxon>
        <taxon>Gunneridae</taxon>
        <taxon>Pentapetalae</taxon>
        <taxon>rosids</taxon>
        <taxon>malvids</taxon>
        <taxon>Sapindales</taxon>
        <taxon>Anacardiaceae</taxon>
        <taxon>Pistacia</taxon>
    </lineage>
</organism>
<keyword evidence="2" id="KW-1185">Reference proteome</keyword>
<evidence type="ECO:0000313" key="2">
    <source>
        <dbReference type="Proteomes" id="UP001164250"/>
    </source>
</evidence>
<reference evidence="2" key="1">
    <citation type="journal article" date="2023" name="G3 (Bethesda)">
        <title>Genome assembly and association tests identify interacting loci associated with vigor, precocity, and sex in interspecific pistachio rootstocks.</title>
        <authorList>
            <person name="Palmer W."/>
            <person name="Jacygrad E."/>
            <person name="Sagayaradj S."/>
            <person name="Cavanaugh K."/>
            <person name="Han R."/>
            <person name="Bertier L."/>
            <person name="Beede B."/>
            <person name="Kafkas S."/>
            <person name="Golino D."/>
            <person name="Preece J."/>
            <person name="Michelmore R."/>
        </authorList>
    </citation>
    <scope>NUCLEOTIDE SEQUENCE [LARGE SCALE GENOMIC DNA]</scope>
</reference>
<accession>A0ACC1A9J0</accession>
<sequence>MLRVVKGLFPLKVETRYTAPSLVVVTSPSISSLVLATPPSSIAFPPSQALAPIEDAIVFNSRYWIFGYWLIRYSFDYVE</sequence>